<dbReference type="InterPro" id="IPR039498">
    <property type="entry name" value="NTP_transf_5"/>
</dbReference>
<gene>
    <name evidence="1" type="ORF">WYH_01743</name>
</gene>
<dbReference type="PATRIC" id="fig|1267766.3.peg.1759"/>
<evidence type="ECO:0000313" key="1">
    <source>
        <dbReference type="EMBL" id="AKH42779.1"/>
    </source>
</evidence>
<dbReference type="RefSeq" id="WP_053833472.1">
    <property type="nucleotide sequence ID" value="NZ_CP011452.2"/>
</dbReference>
<protein>
    <submittedName>
        <fullName evidence="1">Uncharacterized protein</fullName>
    </submittedName>
</protein>
<organism evidence="1 2">
    <name type="scientific">Croceibacterium atlanticum</name>
    <dbReference type="NCBI Taxonomy" id="1267766"/>
    <lineage>
        <taxon>Bacteria</taxon>
        <taxon>Pseudomonadati</taxon>
        <taxon>Pseudomonadota</taxon>
        <taxon>Alphaproteobacteria</taxon>
        <taxon>Sphingomonadales</taxon>
        <taxon>Erythrobacteraceae</taxon>
        <taxon>Croceibacterium</taxon>
    </lineage>
</organism>
<dbReference type="STRING" id="1267766.WYH_01743"/>
<dbReference type="KEGG" id="aay:WYH_01743"/>
<name>A0A0F7KT54_9SPHN</name>
<reference evidence="1" key="1">
    <citation type="submission" date="2015-05" db="EMBL/GenBank/DDBJ databases">
        <title>The complete genome of Altererythrobacter atlanticus strain 26DY36.</title>
        <authorList>
            <person name="Wu Y.-H."/>
            <person name="Cheng H."/>
            <person name="Wu X.-W."/>
        </authorList>
    </citation>
    <scope>NUCLEOTIDE SEQUENCE [LARGE SCALE GENOMIC DNA]</scope>
    <source>
        <strain evidence="1">26DY36</strain>
    </source>
</reference>
<dbReference type="EMBL" id="CP011452">
    <property type="protein sequence ID" value="AKH42779.1"/>
    <property type="molecule type" value="Genomic_DNA"/>
</dbReference>
<dbReference type="AlphaFoldDB" id="A0A0F7KT54"/>
<sequence length="358" mass="39037">MKARRSDNLHAAHALRLALAGWFQPPDGLATGPARDWPQILELARATKTIGLLLRGLSKSGNEPPAEIATKLAAINEELVKRNFANFLETEKLRATLAAADVPMLVLKGPLRAYEIYGDWGLRGSSDIDVLVPRALYRKAAEALQDAGYLPLVSPDSRWWHDYLKESPFRPPAGMTFLVDLHHGVQQPGGPSPDGLESFFAESRELVVGGRAVRVPAPGHALLIAAVGFGKAVFASEPWAVYAHEIAQVMTRASAGQAGEFRRIASQSGMLRLFDMAVASACALFSLPDCPVPEDARIYREEDDLLLSAMGLGGRGKFHRLRHMWRWTDGGGPDRSLSFATSTGRLAMSEIVRRQEGL</sequence>
<dbReference type="Pfam" id="PF14907">
    <property type="entry name" value="NTP_transf_5"/>
    <property type="match status" value="1"/>
</dbReference>
<dbReference type="Proteomes" id="UP000034392">
    <property type="component" value="Chromosome"/>
</dbReference>
<proteinExistence type="predicted"/>
<dbReference type="OrthoDB" id="8093269at2"/>
<keyword evidence="2" id="KW-1185">Reference proteome</keyword>
<evidence type="ECO:0000313" key="2">
    <source>
        <dbReference type="Proteomes" id="UP000034392"/>
    </source>
</evidence>
<accession>A0A0F7KT54</accession>